<feature type="region of interest" description="Disordered" evidence="1">
    <location>
        <begin position="72"/>
        <end position="92"/>
    </location>
</feature>
<evidence type="ECO:0000313" key="3">
    <source>
        <dbReference type="Proteomes" id="UP001066276"/>
    </source>
</evidence>
<proteinExistence type="predicted"/>
<name>A0AAV7V1I9_PLEWA</name>
<dbReference type="AlphaFoldDB" id="A0AAV7V1I9"/>
<feature type="compositionally biased region" description="Acidic residues" evidence="1">
    <location>
        <begin position="72"/>
        <end position="84"/>
    </location>
</feature>
<keyword evidence="3" id="KW-1185">Reference proteome</keyword>
<dbReference type="Proteomes" id="UP001066276">
    <property type="component" value="Chromosome 2_2"/>
</dbReference>
<evidence type="ECO:0000313" key="2">
    <source>
        <dbReference type="EMBL" id="KAJ1194064.1"/>
    </source>
</evidence>
<gene>
    <name evidence="2" type="ORF">NDU88_003359</name>
</gene>
<organism evidence="2 3">
    <name type="scientific">Pleurodeles waltl</name>
    <name type="common">Iberian ribbed newt</name>
    <dbReference type="NCBI Taxonomy" id="8319"/>
    <lineage>
        <taxon>Eukaryota</taxon>
        <taxon>Metazoa</taxon>
        <taxon>Chordata</taxon>
        <taxon>Craniata</taxon>
        <taxon>Vertebrata</taxon>
        <taxon>Euteleostomi</taxon>
        <taxon>Amphibia</taxon>
        <taxon>Batrachia</taxon>
        <taxon>Caudata</taxon>
        <taxon>Salamandroidea</taxon>
        <taxon>Salamandridae</taxon>
        <taxon>Pleurodelinae</taxon>
        <taxon>Pleurodeles</taxon>
    </lineage>
</organism>
<comment type="caution">
    <text evidence="2">The sequence shown here is derived from an EMBL/GenBank/DDBJ whole genome shotgun (WGS) entry which is preliminary data.</text>
</comment>
<protein>
    <submittedName>
        <fullName evidence="2">Uncharacterized protein</fullName>
    </submittedName>
</protein>
<sequence length="126" mass="14682">MKKKNIEVNNKLRFSALGGLCTTRGKGKGVRCGTHKGVLYGTNEIQARPYDDLGDQEEDKDDYDEFILDNYDDDDAWDMDDDRNENDRKEKEILKDPQRMDVFSPDLIRHPISTDWWPMAHVGEFI</sequence>
<accession>A0AAV7V1I9</accession>
<reference evidence="2" key="1">
    <citation type="journal article" date="2022" name="bioRxiv">
        <title>Sequencing and chromosome-scale assembly of the giantPleurodeles waltlgenome.</title>
        <authorList>
            <person name="Brown T."/>
            <person name="Elewa A."/>
            <person name="Iarovenko S."/>
            <person name="Subramanian E."/>
            <person name="Araus A.J."/>
            <person name="Petzold A."/>
            <person name="Susuki M."/>
            <person name="Suzuki K.-i.T."/>
            <person name="Hayashi T."/>
            <person name="Toyoda A."/>
            <person name="Oliveira C."/>
            <person name="Osipova E."/>
            <person name="Leigh N.D."/>
            <person name="Simon A."/>
            <person name="Yun M.H."/>
        </authorList>
    </citation>
    <scope>NUCLEOTIDE SEQUENCE</scope>
    <source>
        <strain evidence="2">20211129_DDA</strain>
        <tissue evidence="2">Liver</tissue>
    </source>
</reference>
<evidence type="ECO:0000256" key="1">
    <source>
        <dbReference type="SAM" id="MobiDB-lite"/>
    </source>
</evidence>
<dbReference type="EMBL" id="JANPWB010000004">
    <property type="protein sequence ID" value="KAJ1194064.1"/>
    <property type="molecule type" value="Genomic_DNA"/>
</dbReference>